<dbReference type="InterPro" id="IPR051132">
    <property type="entry name" value="3-5_Exonuclease_domain"/>
</dbReference>
<dbReference type="EMBL" id="JAYGJQ010000002">
    <property type="protein sequence ID" value="MEA9357559.1"/>
    <property type="molecule type" value="Genomic_DNA"/>
</dbReference>
<evidence type="ECO:0000256" key="2">
    <source>
        <dbReference type="ARBA" id="ARBA00022723"/>
    </source>
</evidence>
<organism evidence="9 10">
    <name type="scientific">Bacteriovorax antarcticus</name>
    <dbReference type="NCBI Taxonomy" id="3088717"/>
    <lineage>
        <taxon>Bacteria</taxon>
        <taxon>Pseudomonadati</taxon>
        <taxon>Bdellovibrionota</taxon>
        <taxon>Bacteriovoracia</taxon>
        <taxon>Bacteriovoracales</taxon>
        <taxon>Bacteriovoracaceae</taxon>
        <taxon>Bacteriovorax</taxon>
    </lineage>
</organism>
<dbReference type="Gene3D" id="3.30.420.10">
    <property type="entry name" value="Ribonuclease H-like superfamily/Ribonuclease H"/>
    <property type="match status" value="1"/>
</dbReference>
<keyword evidence="4 9" id="KW-0269">Exonuclease</keyword>
<keyword evidence="1" id="KW-0540">Nuclease</keyword>
<feature type="domain" description="3'-5' exonuclease" evidence="8">
    <location>
        <begin position="20"/>
        <end position="189"/>
    </location>
</feature>
<name>A0ABU5VWW7_9BACT</name>
<evidence type="ECO:0000256" key="6">
    <source>
        <dbReference type="ARBA" id="ARBA00040531"/>
    </source>
</evidence>
<dbReference type="InterPro" id="IPR012337">
    <property type="entry name" value="RNaseH-like_sf"/>
</dbReference>
<dbReference type="Pfam" id="PF01612">
    <property type="entry name" value="DNA_pol_A_exo1"/>
    <property type="match status" value="1"/>
</dbReference>
<sequence length="189" mass="21704">MNDKLDPAPNYAKAQFSGKIITITKDEEIAPAMELLKDVRIIGFDTETKPSFKKGEFYHVSLLQLASDDYALLFRLHFLKDFELVKILFEDKTIVKTGVAIRDDIKALQKLFHFTPHGFVELSDIAKERALKNFGLKGMTEEILNLTLSKKAKLSNWEGHELKHDQLQYAATDAWIGRKLYQKLNPDHL</sequence>
<proteinExistence type="predicted"/>
<keyword evidence="5" id="KW-0460">Magnesium</keyword>
<protein>
    <recommendedName>
        <fullName evidence="6">3'-5' exonuclease</fullName>
    </recommendedName>
    <alternativeName>
        <fullName evidence="7">Werner Syndrome-like exonuclease</fullName>
    </alternativeName>
</protein>
<evidence type="ECO:0000259" key="8">
    <source>
        <dbReference type="SMART" id="SM00474"/>
    </source>
</evidence>
<dbReference type="SUPFAM" id="SSF53098">
    <property type="entry name" value="Ribonuclease H-like"/>
    <property type="match status" value="1"/>
</dbReference>
<evidence type="ECO:0000256" key="7">
    <source>
        <dbReference type="ARBA" id="ARBA00042761"/>
    </source>
</evidence>
<keyword evidence="2" id="KW-0479">Metal-binding</keyword>
<dbReference type="PANTHER" id="PTHR13620">
    <property type="entry name" value="3-5 EXONUCLEASE"/>
    <property type="match status" value="1"/>
</dbReference>
<dbReference type="RefSeq" id="WP_323577611.1">
    <property type="nucleotide sequence ID" value="NZ_JAYGJQ010000002.1"/>
</dbReference>
<dbReference type="PANTHER" id="PTHR13620:SF109">
    <property type="entry name" value="3'-5' EXONUCLEASE"/>
    <property type="match status" value="1"/>
</dbReference>
<accession>A0ABU5VWW7</accession>
<keyword evidence="3 9" id="KW-0378">Hydrolase</keyword>
<dbReference type="Proteomes" id="UP001302274">
    <property type="component" value="Unassembled WGS sequence"/>
</dbReference>
<dbReference type="InterPro" id="IPR036397">
    <property type="entry name" value="RNaseH_sf"/>
</dbReference>
<comment type="caution">
    <text evidence="9">The sequence shown here is derived from an EMBL/GenBank/DDBJ whole genome shotgun (WGS) entry which is preliminary data.</text>
</comment>
<evidence type="ECO:0000313" key="9">
    <source>
        <dbReference type="EMBL" id="MEA9357559.1"/>
    </source>
</evidence>
<evidence type="ECO:0000256" key="3">
    <source>
        <dbReference type="ARBA" id="ARBA00022801"/>
    </source>
</evidence>
<dbReference type="GO" id="GO:0004527">
    <property type="term" value="F:exonuclease activity"/>
    <property type="evidence" value="ECO:0007669"/>
    <property type="project" value="UniProtKB-KW"/>
</dbReference>
<reference evidence="9 10" key="1">
    <citation type="submission" date="2023-11" db="EMBL/GenBank/DDBJ databases">
        <title>A Novel Polar Bacteriovorax (B. antarcticus) Isolated from the Biocrust in Antarctica.</title>
        <authorList>
            <person name="Mun W."/>
            <person name="Choi S.Y."/>
            <person name="Mitchell R.J."/>
        </authorList>
    </citation>
    <scope>NUCLEOTIDE SEQUENCE [LARGE SCALE GENOMIC DNA]</scope>
    <source>
        <strain evidence="9 10">PP10</strain>
    </source>
</reference>
<evidence type="ECO:0000256" key="1">
    <source>
        <dbReference type="ARBA" id="ARBA00022722"/>
    </source>
</evidence>
<dbReference type="InterPro" id="IPR002562">
    <property type="entry name" value="3'-5'_exonuclease_dom"/>
</dbReference>
<evidence type="ECO:0000256" key="4">
    <source>
        <dbReference type="ARBA" id="ARBA00022839"/>
    </source>
</evidence>
<gene>
    <name evidence="9" type="ORF">SHI21_15125</name>
</gene>
<keyword evidence="10" id="KW-1185">Reference proteome</keyword>
<dbReference type="CDD" id="cd06141">
    <property type="entry name" value="WRN_exo"/>
    <property type="match status" value="1"/>
</dbReference>
<evidence type="ECO:0000313" key="10">
    <source>
        <dbReference type="Proteomes" id="UP001302274"/>
    </source>
</evidence>
<dbReference type="SMART" id="SM00474">
    <property type="entry name" value="35EXOc"/>
    <property type="match status" value="1"/>
</dbReference>
<evidence type="ECO:0000256" key="5">
    <source>
        <dbReference type="ARBA" id="ARBA00022842"/>
    </source>
</evidence>